<evidence type="ECO:0000259" key="6">
    <source>
        <dbReference type="Pfam" id="PF14500"/>
    </source>
</evidence>
<evidence type="ECO:0000313" key="7">
    <source>
        <dbReference type="EMBL" id="KAF4503847.1"/>
    </source>
</evidence>
<dbReference type="InterPro" id="IPR029240">
    <property type="entry name" value="MMS19_N"/>
</dbReference>
<dbReference type="InterPro" id="IPR039920">
    <property type="entry name" value="MMS19"/>
</dbReference>
<dbReference type="EMBL" id="JAAVMX010000013">
    <property type="protein sequence ID" value="KAF4503847.1"/>
    <property type="molecule type" value="Genomic_DNA"/>
</dbReference>
<name>A0A8H4LRN1_9HYPO</name>
<dbReference type="Proteomes" id="UP000557566">
    <property type="component" value="Unassembled WGS sequence"/>
</dbReference>
<keyword evidence="2" id="KW-0677">Repeat</keyword>
<feature type="domain" description="MMS19 C-terminal" evidence="5">
    <location>
        <begin position="763"/>
        <end position="1087"/>
    </location>
</feature>
<dbReference type="OrthoDB" id="342900at2759"/>
<dbReference type="GO" id="GO:0006281">
    <property type="term" value="P:DNA repair"/>
    <property type="evidence" value="ECO:0007669"/>
    <property type="project" value="UniProtKB-UniRule"/>
</dbReference>
<comment type="similarity">
    <text evidence="4">Belongs to the MET18/MMS19 family.</text>
</comment>
<dbReference type="InterPro" id="IPR016024">
    <property type="entry name" value="ARM-type_fold"/>
</dbReference>
<feature type="domain" description="MMS19 N-terminal" evidence="6">
    <location>
        <begin position="66"/>
        <end position="326"/>
    </location>
</feature>
<dbReference type="GO" id="GO:0051604">
    <property type="term" value="P:protein maturation"/>
    <property type="evidence" value="ECO:0007669"/>
    <property type="project" value="UniProtKB-UniRule"/>
</dbReference>
<accession>A0A8H4LRN1</accession>
<keyword evidence="4" id="KW-0234">DNA repair</keyword>
<comment type="caution">
    <text evidence="7">The sequence shown here is derived from an EMBL/GenBank/DDBJ whole genome shotgun (WGS) entry which is preliminary data.</text>
</comment>
<keyword evidence="3 4" id="KW-0539">Nucleus</keyword>
<sequence>MADFRQLALEFVLEDDDAKLSSIAQRAASEIETAPANTHPVARWVEAVQPWMSGSNHDDENVQETPDWTSRAKALEFLSQTLVVLSQHVLNPSQVKLLVAFFGAMFDVDHKAGIMASATALSRIITMKSFQPSSGRDIIQNVCALKEDFTRQVPKTRLVVYELLRSLVTDVAVASDLQHHEGLPLAFMHNLLQLCQSERDPDCLMAWFDILRFFSAEYPSSQEILEEVYGAFKAYFPITLPRASQSGLTPEKLKLQLRKCFSSNGRLATLAFPFLLGKLDQGDGVTVNVKLDVLRTIRACVEEYAQPEQSVTPYVNRTWTSLKYEVRNGEDEDTMWATLEVLGAVTTRLKGDELRDFTLTVTRECVGDLSSQMYCTAAGRLLTSVMSANVCAFVLIISPALTHIKENLRHPKSPTHSQYLLTILRIFIEGRIILAETRIADQDRGDFAAADPAFQTLYADIYRGLLRTASRPDACHDDVNLATEAVQGAAALVCQPAVRRLKAESLQSPSGVELLLPEGVRAEVCEVLFSIAARAWHGQARKDGSDELVNETIKALRRAVEAHPSGFHPLLERGVAVIRESYAYSISESVDTIQRVSSVLAFVGSSCLRPSLANAMRSFLGLSCALTSELLAAMDKKLDPNVWCALATGVLSTVHYFRDACQDAGLQDSARDQLIEHDQSEWLPSILDRYPILDLTGTPDHQSLVIPEFSSVSEFRGDFLLVGLFICRQLYRRATKPVEDEPRHGMRSLGLSNDYTGASQEAEYRYLCLVSDLASLVMGEMNRSGTSLQFEVFFLSLFRDEFIPIPSATTAEVSQNAQHQGSWSWLALGPVNVLSFGILKSLPPSGVLRLFSLGVAQQILTDGTSAMSGQGDAVRLPVMRATLAVLANKYQLEKLDGMMGTIEQHLKAALEQAANGTSEDRRRGLDQGLAVFALAGGLLRRCTGKQTQGLLRLLLRAPECTDLLGRGLEVITAPQPFVTDSVGSVQKPLWMQKVYVDLVKPMIGRASSETHRPPVKTNFGVAVLLLVKHMEFPIYEEDSGAILRIALSMSQIMGTGPDAQAALQVVKNILVEAPDTVQDHLASLIKICTGLLSTGPASTPRRPPWLPKEYAAAALDDAEVRAGCGRLALEIIGGLPLMLETRILLTCAPRVLRELAAACGHGSRDVRKMARLARATWSNLK</sequence>
<evidence type="ECO:0000256" key="2">
    <source>
        <dbReference type="ARBA" id="ARBA00022737"/>
    </source>
</evidence>
<evidence type="ECO:0000259" key="5">
    <source>
        <dbReference type="Pfam" id="PF12460"/>
    </source>
</evidence>
<dbReference type="AlphaFoldDB" id="A0A8H4LRN1"/>
<dbReference type="PANTHER" id="PTHR12891:SF0">
    <property type="entry name" value="MMS19 NUCLEOTIDE EXCISION REPAIR PROTEIN HOMOLOG"/>
    <property type="match status" value="1"/>
</dbReference>
<dbReference type="SUPFAM" id="SSF48371">
    <property type="entry name" value="ARM repeat"/>
    <property type="match status" value="1"/>
</dbReference>
<dbReference type="InterPro" id="IPR024687">
    <property type="entry name" value="MMS19_C"/>
</dbReference>
<keyword evidence="4" id="KW-0227">DNA damage</keyword>
<protein>
    <recommendedName>
        <fullName evidence="4">MMS19 nucleotide excision repair protein</fullName>
    </recommendedName>
</protein>
<dbReference type="GO" id="GO:0005634">
    <property type="term" value="C:nucleus"/>
    <property type="evidence" value="ECO:0007669"/>
    <property type="project" value="UniProtKB-SubCell"/>
</dbReference>
<comment type="subcellular location">
    <subcellularLocation>
        <location evidence="1 4">Nucleus</location>
    </subcellularLocation>
</comment>
<dbReference type="GO" id="GO:0097361">
    <property type="term" value="C:cytosolic [4Fe-4S] assembly targeting complex"/>
    <property type="evidence" value="ECO:0007669"/>
    <property type="project" value="UniProtKB-UniRule"/>
</dbReference>
<keyword evidence="8" id="KW-1185">Reference proteome</keyword>
<dbReference type="PANTHER" id="PTHR12891">
    <property type="entry name" value="DNA REPAIR/TRANSCRIPTION PROTEIN MET18/MMS19"/>
    <property type="match status" value="1"/>
</dbReference>
<reference evidence="7 8" key="1">
    <citation type="journal article" date="2020" name="Genome Biol. Evol.">
        <title>A new high-quality draft genome assembly of the Chinese cordyceps Ophiocordyceps sinensis.</title>
        <authorList>
            <person name="Shu R."/>
            <person name="Zhang J."/>
            <person name="Meng Q."/>
            <person name="Zhang H."/>
            <person name="Zhou G."/>
            <person name="Li M."/>
            <person name="Wu P."/>
            <person name="Zhao Y."/>
            <person name="Chen C."/>
            <person name="Qin Q."/>
        </authorList>
    </citation>
    <scope>NUCLEOTIDE SEQUENCE [LARGE SCALE GENOMIC DNA]</scope>
    <source>
        <strain evidence="7 8">IOZ07</strain>
    </source>
</reference>
<evidence type="ECO:0000256" key="4">
    <source>
        <dbReference type="RuleBase" id="RU367072"/>
    </source>
</evidence>
<evidence type="ECO:0000256" key="3">
    <source>
        <dbReference type="ARBA" id="ARBA00023242"/>
    </source>
</evidence>
<proteinExistence type="inferred from homology"/>
<dbReference type="Pfam" id="PF12460">
    <property type="entry name" value="MMS19_C"/>
    <property type="match status" value="1"/>
</dbReference>
<organism evidence="7 8">
    <name type="scientific">Ophiocordyceps sinensis</name>
    <dbReference type="NCBI Taxonomy" id="72228"/>
    <lineage>
        <taxon>Eukaryota</taxon>
        <taxon>Fungi</taxon>
        <taxon>Dikarya</taxon>
        <taxon>Ascomycota</taxon>
        <taxon>Pezizomycotina</taxon>
        <taxon>Sordariomycetes</taxon>
        <taxon>Hypocreomycetidae</taxon>
        <taxon>Hypocreales</taxon>
        <taxon>Ophiocordycipitaceae</taxon>
        <taxon>Ophiocordyceps</taxon>
    </lineage>
</organism>
<evidence type="ECO:0000313" key="8">
    <source>
        <dbReference type="Proteomes" id="UP000557566"/>
    </source>
</evidence>
<evidence type="ECO:0000256" key="1">
    <source>
        <dbReference type="ARBA" id="ARBA00004123"/>
    </source>
</evidence>
<gene>
    <name evidence="7" type="ORF">G6O67_008787</name>
</gene>
<comment type="function">
    <text evidence="4">Key component of the cytosolic iron-sulfur protein assembly (CIA) complex, a multiprotein complex that mediates the incorporation of iron-sulfur cluster into apoproteins specifically involved in DNA metabolism and genomic integrity. In the CIA complex, MMS19 acts as an adapter between early-acting CIA components and a subset of cellular target iron-sulfur proteins.</text>
</comment>
<dbReference type="GO" id="GO:0016226">
    <property type="term" value="P:iron-sulfur cluster assembly"/>
    <property type="evidence" value="ECO:0007669"/>
    <property type="project" value="UniProtKB-UniRule"/>
</dbReference>
<dbReference type="Pfam" id="PF14500">
    <property type="entry name" value="MMS19_N"/>
    <property type="match status" value="1"/>
</dbReference>